<evidence type="ECO:0000256" key="1">
    <source>
        <dbReference type="ARBA" id="ARBA00007261"/>
    </source>
</evidence>
<dbReference type="InterPro" id="IPR011765">
    <property type="entry name" value="Pept_M16_N"/>
</dbReference>
<name>A0ABS7PPJ5_9SPHN</name>
<dbReference type="SUPFAM" id="SSF63411">
    <property type="entry name" value="LuxS/MPP-like metallohydrolase"/>
    <property type="match status" value="3"/>
</dbReference>
<evidence type="ECO:0000313" key="8">
    <source>
        <dbReference type="EMBL" id="MBY8823242.1"/>
    </source>
</evidence>
<dbReference type="Pfam" id="PF00675">
    <property type="entry name" value="Peptidase_M16"/>
    <property type="match status" value="1"/>
</dbReference>
<dbReference type="RefSeq" id="WP_222990359.1">
    <property type="nucleotide sequence ID" value="NZ_JAINVV010000005.1"/>
</dbReference>
<dbReference type="PANTHER" id="PTHR43690">
    <property type="entry name" value="NARDILYSIN"/>
    <property type="match status" value="1"/>
</dbReference>
<dbReference type="InterPro" id="IPR007863">
    <property type="entry name" value="Peptidase_M16_C"/>
</dbReference>
<protein>
    <submittedName>
        <fullName evidence="8">Insulinase family protein</fullName>
    </submittedName>
</protein>
<dbReference type="InterPro" id="IPR011249">
    <property type="entry name" value="Metalloenz_LuxS/M16"/>
</dbReference>
<feature type="domain" description="Peptidase M16 N-terminal" evidence="6">
    <location>
        <begin position="66"/>
        <end position="179"/>
    </location>
</feature>
<dbReference type="EMBL" id="JAINVV010000005">
    <property type="protein sequence ID" value="MBY8823242.1"/>
    <property type="molecule type" value="Genomic_DNA"/>
</dbReference>
<sequence>MRNRIYAAALCYGVAALLPGAPLLHGKVSPGGGVPRSPGASQAGNRLVGKLPNGLSYFIERGGQPGEKTQFSLIVRVGDAQYLPRENDVAHVVEHIVFNKLRDEPTSGTLRDRVARHGGVVGTDATANTGLVSTRYTLRMPNEPEAQRAALDILRDWGTPAALTDLEIDRERKVVIEEHRRSPPAAMRELTTRMRTWFRGNRYLDHQPDPIGTISATPASIRALHAKWYTPANMAVVVVGDIDPSAMLSEITGRFADLAAGSGPLIAADPTSWSAQGGRYVPTTGADQEETSVEVTFKHRATRAGVAEQAREAAMLLLSRRLIADAAANLNRRHDAPWTSLNMQARQLPGIGAAILTFGGGVKSGEARAALADILGLVSTIRRQGFGTADIERARADVLSGLPEGPLSATQSASLWEAQFISGRSEASPLDIRSAVQNLTPAAFNTGIGVLLSPADRDIFLFFPQADLGSIPSRIDVERMIRRARTQEPVRLDRPALKEWRLSSVPENPPAAATGAEEAGGFIRWTLPRSGATVLYRQVSSSKARLVMRRKGGVEGLDPEMARQARLAFAMVQDSGLGGLDKFELADVLAARKSSLQLSLGDRSEGLSVDGPASEWRSLLGLARTVLLEPQCHEAALRTRLHAPRHLGRSRASDDAAFFQMVAEKLGMKTTVIPAANQGDSAASLCALYRRLLGDARGMTIAVESDVPPEAVYPDIAAALDIPGQPFERIAGTDASVAETAAGRDVLKRGLDSSATVALTMQRAAAGGDRVDASWPLVGEIMTRRLMHRLREVEKGTYAANAALTGGVRSDRINFSINFSCDAANVDRLIEAAKDEVRRLAVEGISAEEYAAAIRITAQRPIGLSERVDRWMAGKGLLPAQPLDREDLNAAIRDVIDVSRLREFVRLPGDPPT</sequence>
<keyword evidence="2" id="KW-0645">Protease</keyword>
<evidence type="ECO:0000256" key="2">
    <source>
        <dbReference type="ARBA" id="ARBA00022670"/>
    </source>
</evidence>
<feature type="domain" description="Peptidase M16 C-terminal" evidence="7">
    <location>
        <begin position="216"/>
        <end position="396"/>
    </location>
</feature>
<proteinExistence type="inferred from homology"/>
<evidence type="ECO:0000259" key="6">
    <source>
        <dbReference type="Pfam" id="PF00675"/>
    </source>
</evidence>
<accession>A0ABS7PPJ5</accession>
<organism evidence="8 9">
    <name type="scientific">Sphingomonas colocasiae</name>
    <dbReference type="NCBI Taxonomy" id="1848973"/>
    <lineage>
        <taxon>Bacteria</taxon>
        <taxon>Pseudomonadati</taxon>
        <taxon>Pseudomonadota</taxon>
        <taxon>Alphaproteobacteria</taxon>
        <taxon>Sphingomonadales</taxon>
        <taxon>Sphingomonadaceae</taxon>
        <taxon>Sphingomonas</taxon>
    </lineage>
</organism>
<reference evidence="8 9" key="1">
    <citation type="submission" date="2021-08" db="EMBL/GenBank/DDBJ databases">
        <authorList>
            <person name="Tuo L."/>
        </authorList>
    </citation>
    <scope>NUCLEOTIDE SEQUENCE [LARGE SCALE GENOMIC DNA]</scope>
    <source>
        <strain evidence="8 9">JCM 31229</strain>
    </source>
</reference>
<evidence type="ECO:0000313" key="9">
    <source>
        <dbReference type="Proteomes" id="UP000706039"/>
    </source>
</evidence>
<keyword evidence="5" id="KW-0482">Metalloprotease</keyword>
<dbReference type="PANTHER" id="PTHR43690:SF17">
    <property type="entry name" value="PROTEIN YHJJ"/>
    <property type="match status" value="1"/>
</dbReference>
<comment type="caution">
    <text evidence="8">The sequence shown here is derived from an EMBL/GenBank/DDBJ whole genome shotgun (WGS) entry which is preliminary data.</text>
</comment>
<evidence type="ECO:0000256" key="4">
    <source>
        <dbReference type="ARBA" id="ARBA00022833"/>
    </source>
</evidence>
<gene>
    <name evidence="8" type="ORF">K7G82_13130</name>
</gene>
<evidence type="ECO:0000256" key="3">
    <source>
        <dbReference type="ARBA" id="ARBA00022801"/>
    </source>
</evidence>
<evidence type="ECO:0000259" key="7">
    <source>
        <dbReference type="Pfam" id="PF05193"/>
    </source>
</evidence>
<keyword evidence="9" id="KW-1185">Reference proteome</keyword>
<dbReference type="Pfam" id="PF05193">
    <property type="entry name" value="Peptidase_M16_C"/>
    <property type="match status" value="2"/>
</dbReference>
<dbReference type="Gene3D" id="3.30.830.10">
    <property type="entry name" value="Metalloenzyme, LuxS/M16 peptidase-like"/>
    <property type="match status" value="3"/>
</dbReference>
<keyword evidence="4" id="KW-0862">Zinc</keyword>
<feature type="domain" description="Peptidase M16 C-terminal" evidence="7">
    <location>
        <begin position="777"/>
        <end position="855"/>
    </location>
</feature>
<dbReference type="InterPro" id="IPR050626">
    <property type="entry name" value="Peptidase_M16"/>
</dbReference>
<dbReference type="Proteomes" id="UP000706039">
    <property type="component" value="Unassembled WGS sequence"/>
</dbReference>
<keyword evidence="3" id="KW-0378">Hydrolase</keyword>
<comment type="similarity">
    <text evidence="1">Belongs to the peptidase M16 family.</text>
</comment>
<evidence type="ECO:0000256" key="5">
    <source>
        <dbReference type="ARBA" id="ARBA00023049"/>
    </source>
</evidence>